<dbReference type="EMBL" id="MRZV01000763">
    <property type="protein sequence ID" value="PIK44653.1"/>
    <property type="molecule type" value="Genomic_DNA"/>
</dbReference>
<evidence type="ECO:0000313" key="3">
    <source>
        <dbReference type="EMBL" id="PIK44653.1"/>
    </source>
</evidence>
<protein>
    <submittedName>
        <fullName evidence="3">Putative myelin P2 protein</fullName>
    </submittedName>
</protein>
<comment type="similarity">
    <text evidence="1">Belongs to the calycin superfamily. Fatty-acid binding protein (FABP) family.</text>
</comment>
<sequence length="97" mass="11083">MAVNQYVGSWTHEKSEGLDEFLKAMGVGSIKRKMATTVNPSFRVELDGNKLVIHQKLLMKAKRTVFEFDVERTDQNPLDGKDVQVTETMDGEHWNTK</sequence>
<keyword evidence="4" id="KW-1185">Reference proteome</keyword>
<evidence type="ECO:0000313" key="4">
    <source>
        <dbReference type="Proteomes" id="UP000230750"/>
    </source>
</evidence>
<dbReference type="InterPro" id="IPR012674">
    <property type="entry name" value="Calycin"/>
</dbReference>
<reference evidence="3 4" key="1">
    <citation type="journal article" date="2017" name="PLoS Biol.">
        <title>The sea cucumber genome provides insights into morphological evolution and visceral regeneration.</title>
        <authorList>
            <person name="Zhang X."/>
            <person name="Sun L."/>
            <person name="Yuan J."/>
            <person name="Sun Y."/>
            <person name="Gao Y."/>
            <person name="Zhang L."/>
            <person name="Li S."/>
            <person name="Dai H."/>
            <person name="Hamel J.F."/>
            <person name="Liu C."/>
            <person name="Yu Y."/>
            <person name="Liu S."/>
            <person name="Lin W."/>
            <person name="Guo K."/>
            <person name="Jin S."/>
            <person name="Xu P."/>
            <person name="Storey K.B."/>
            <person name="Huan P."/>
            <person name="Zhang T."/>
            <person name="Zhou Y."/>
            <person name="Zhang J."/>
            <person name="Lin C."/>
            <person name="Li X."/>
            <person name="Xing L."/>
            <person name="Huo D."/>
            <person name="Sun M."/>
            <person name="Wang L."/>
            <person name="Mercier A."/>
            <person name="Li F."/>
            <person name="Yang H."/>
            <person name="Xiang J."/>
        </authorList>
    </citation>
    <scope>NUCLEOTIDE SEQUENCE [LARGE SCALE GENOMIC DNA]</scope>
    <source>
        <strain evidence="3">Shaxun</strain>
        <tissue evidence="3">Muscle</tissue>
    </source>
</reference>
<name>A0A2G8K9K6_STIJA</name>
<feature type="region of interest" description="Disordered" evidence="2">
    <location>
        <begin position="75"/>
        <end position="97"/>
    </location>
</feature>
<dbReference type="Proteomes" id="UP000230750">
    <property type="component" value="Unassembled WGS sequence"/>
</dbReference>
<dbReference type="PANTHER" id="PTHR11955">
    <property type="entry name" value="FATTY ACID BINDING PROTEIN"/>
    <property type="match status" value="1"/>
</dbReference>
<accession>A0A2G8K9K6</accession>
<dbReference type="SUPFAM" id="SSF50814">
    <property type="entry name" value="Lipocalins"/>
    <property type="match status" value="1"/>
</dbReference>
<proteinExistence type="inferred from homology"/>
<organism evidence="3 4">
    <name type="scientific">Stichopus japonicus</name>
    <name type="common">Sea cucumber</name>
    <dbReference type="NCBI Taxonomy" id="307972"/>
    <lineage>
        <taxon>Eukaryota</taxon>
        <taxon>Metazoa</taxon>
        <taxon>Echinodermata</taxon>
        <taxon>Eleutherozoa</taxon>
        <taxon>Echinozoa</taxon>
        <taxon>Holothuroidea</taxon>
        <taxon>Aspidochirotacea</taxon>
        <taxon>Aspidochirotida</taxon>
        <taxon>Stichopodidae</taxon>
        <taxon>Apostichopus</taxon>
    </lineage>
</organism>
<comment type="caution">
    <text evidence="3">The sequence shown here is derived from an EMBL/GenBank/DDBJ whole genome shotgun (WGS) entry which is preliminary data.</text>
</comment>
<gene>
    <name evidence="3" type="ORF">BSL78_18485</name>
</gene>
<dbReference type="OrthoDB" id="354351at2759"/>
<evidence type="ECO:0000256" key="2">
    <source>
        <dbReference type="SAM" id="MobiDB-lite"/>
    </source>
</evidence>
<dbReference type="AlphaFoldDB" id="A0A2G8K9K6"/>
<dbReference type="GO" id="GO:0008289">
    <property type="term" value="F:lipid binding"/>
    <property type="evidence" value="ECO:0007669"/>
    <property type="project" value="InterPro"/>
</dbReference>
<dbReference type="InterPro" id="IPR031259">
    <property type="entry name" value="ILBP"/>
</dbReference>
<dbReference type="Gene3D" id="2.40.128.20">
    <property type="match status" value="1"/>
</dbReference>
<dbReference type="CDD" id="cd00742">
    <property type="entry name" value="FABP"/>
    <property type="match status" value="1"/>
</dbReference>
<evidence type="ECO:0000256" key="1">
    <source>
        <dbReference type="ARBA" id="ARBA00008390"/>
    </source>
</evidence>
<dbReference type="STRING" id="307972.A0A2G8K9K6"/>